<reference evidence="1 2" key="1">
    <citation type="journal article" date="2018" name="Sci. Rep.">
        <title>Comparative analysis of the Pocillopora damicornis genome highlights role of immune system in coral evolution.</title>
        <authorList>
            <person name="Cunning R."/>
            <person name="Bay R.A."/>
            <person name="Gillette P."/>
            <person name="Baker A.C."/>
            <person name="Traylor-Knowles N."/>
        </authorList>
    </citation>
    <scope>NUCLEOTIDE SEQUENCE [LARGE SCALE GENOMIC DNA]</scope>
    <source>
        <strain evidence="1">RSMAS</strain>
        <tissue evidence="1">Whole animal</tissue>
    </source>
</reference>
<keyword evidence="2" id="KW-1185">Reference proteome</keyword>
<evidence type="ECO:0000313" key="2">
    <source>
        <dbReference type="Proteomes" id="UP000275408"/>
    </source>
</evidence>
<name>A0A3M6UZS2_POCDA</name>
<dbReference type="EMBL" id="RCHS01000394">
    <property type="protein sequence ID" value="RMX59165.1"/>
    <property type="molecule type" value="Genomic_DNA"/>
</dbReference>
<organism evidence="1 2">
    <name type="scientific">Pocillopora damicornis</name>
    <name type="common">Cauliflower coral</name>
    <name type="synonym">Millepora damicornis</name>
    <dbReference type="NCBI Taxonomy" id="46731"/>
    <lineage>
        <taxon>Eukaryota</taxon>
        <taxon>Metazoa</taxon>
        <taxon>Cnidaria</taxon>
        <taxon>Anthozoa</taxon>
        <taxon>Hexacorallia</taxon>
        <taxon>Scleractinia</taxon>
        <taxon>Astrocoeniina</taxon>
        <taxon>Pocilloporidae</taxon>
        <taxon>Pocillopora</taxon>
    </lineage>
</organism>
<dbReference type="Proteomes" id="UP000275408">
    <property type="component" value="Unassembled WGS sequence"/>
</dbReference>
<evidence type="ECO:0000313" key="1">
    <source>
        <dbReference type="EMBL" id="RMX59165.1"/>
    </source>
</evidence>
<feature type="non-terminal residue" evidence="1">
    <location>
        <position position="98"/>
    </location>
</feature>
<accession>A0A3M6UZS2</accession>
<sequence length="98" mass="11083">MNVSNPQGTSSRGLHITYRLMRLITLFILQRKASTSSVRRGDDYKKQDESLERVNDGLTKVLGLFQDIAGSSSSMKNDDVKKLIKDKTRLGWHGSRTK</sequence>
<protein>
    <submittedName>
        <fullName evidence="1">Uncharacterized protein</fullName>
    </submittedName>
</protein>
<gene>
    <name evidence="1" type="ORF">pdam_00022946</name>
</gene>
<proteinExistence type="predicted"/>
<dbReference type="AlphaFoldDB" id="A0A3M6UZS2"/>
<comment type="caution">
    <text evidence="1">The sequence shown here is derived from an EMBL/GenBank/DDBJ whole genome shotgun (WGS) entry which is preliminary data.</text>
</comment>